<evidence type="ECO:0000313" key="3">
    <source>
        <dbReference type="Proteomes" id="UP000216998"/>
    </source>
</evidence>
<dbReference type="EMBL" id="NOXU01000020">
    <property type="protein sequence ID" value="OYQ36857.1"/>
    <property type="molecule type" value="Genomic_DNA"/>
</dbReference>
<keyword evidence="1" id="KW-0472">Membrane</keyword>
<gene>
    <name evidence="2" type="ORF">CHU95_03555</name>
</gene>
<evidence type="ECO:0000313" key="2">
    <source>
        <dbReference type="EMBL" id="OYQ36857.1"/>
    </source>
</evidence>
<evidence type="ECO:0000256" key="1">
    <source>
        <dbReference type="SAM" id="Phobius"/>
    </source>
</evidence>
<accession>A0A255Z5P5</accession>
<keyword evidence="3" id="KW-1185">Reference proteome</keyword>
<protein>
    <submittedName>
        <fullName evidence="2">Uncharacterized protein</fullName>
    </submittedName>
</protein>
<reference evidence="2 3" key="1">
    <citation type="submission" date="2017-07" db="EMBL/GenBank/DDBJ databases">
        <title>Niveispirillum cyanobacteriorum sp. nov., isolated from cyanobacterial aggregates in a eutrophic lake.</title>
        <authorList>
            <person name="Cai H."/>
        </authorList>
    </citation>
    <scope>NUCLEOTIDE SEQUENCE [LARGE SCALE GENOMIC DNA]</scope>
    <source>
        <strain evidence="3">TH1-14</strain>
    </source>
</reference>
<name>A0A255Z5P5_9PROT</name>
<comment type="caution">
    <text evidence="2">The sequence shown here is derived from an EMBL/GenBank/DDBJ whole genome shotgun (WGS) entry which is preliminary data.</text>
</comment>
<organism evidence="2 3">
    <name type="scientific">Niveispirillum lacus</name>
    <dbReference type="NCBI Taxonomy" id="1981099"/>
    <lineage>
        <taxon>Bacteria</taxon>
        <taxon>Pseudomonadati</taxon>
        <taxon>Pseudomonadota</taxon>
        <taxon>Alphaproteobacteria</taxon>
        <taxon>Rhodospirillales</taxon>
        <taxon>Azospirillaceae</taxon>
        <taxon>Niveispirillum</taxon>
    </lineage>
</organism>
<dbReference type="Proteomes" id="UP000216998">
    <property type="component" value="Unassembled WGS sequence"/>
</dbReference>
<keyword evidence="1" id="KW-1133">Transmembrane helix</keyword>
<sequence length="61" mass="6433">MLSFVFRVVDVALTTAFHVLRLAAVLAFLGWPLVVLVATANHAGTVARAAANMKAAILVSR</sequence>
<feature type="transmembrane region" description="Helical" evidence="1">
    <location>
        <begin position="20"/>
        <end position="40"/>
    </location>
</feature>
<keyword evidence="1" id="KW-0812">Transmembrane</keyword>
<dbReference type="AlphaFoldDB" id="A0A255Z5P5"/>
<proteinExistence type="predicted"/>